<keyword evidence="1" id="KW-0802">TPR repeat</keyword>
<comment type="caution">
    <text evidence="3">The sequence shown here is derived from an EMBL/GenBank/DDBJ whole genome shotgun (WGS) entry which is preliminary data.</text>
</comment>
<dbReference type="SUPFAM" id="SSF52540">
    <property type="entry name" value="P-loop containing nucleoside triphosphate hydrolases"/>
    <property type="match status" value="1"/>
</dbReference>
<dbReference type="OrthoDB" id="5167602at2"/>
<gene>
    <name evidence="3" type="ORF">FNZ23_23845</name>
</gene>
<dbReference type="PROSITE" id="PS50005">
    <property type="entry name" value="TPR"/>
    <property type="match status" value="1"/>
</dbReference>
<sequence length="666" mass="69626">MPSRGLLGRSRELKALRADIERAGLDTLSGRKSPRSRVLLIAGRPGCGRTALAEELLRTLSCTYPDGVLRARLSGPGGVPVPTGDVARGLLTALGATVPAGSDDDEPAEVLRAELAARRAVLLLDDAPGADHVEPLLPDAPDCLVVVVSEGPLTGIPDVRPCTLGGLDGAAAVALLTRFTGPVRVTVDPRSADAVVEECGGQPAALVLAGGWLAARPKASVSDLRTALRAVPLPDELPVGERPLRRAFHLAHDALAPSAARTLRLLALAPPGLVDAHTASALAGCTPDTAAATLVDLTALGLLHQEADEPDGDDGPSSPGVAAGPRYRLPGCLAAWTGELLRTHERPAEVQLARARMLERTVRLLQSCRGSGEPSGSPARERAAGLPYALRFPSRAAAAAWLRRRRAALLDAARLAVSDGELDTLDRRLIATLVRALMAHEGPDAAAGDLYALHELVLEVAERRGLGREKAAALLNLADLDGGAGRTEAALARYRGALEAARSAGDAVATGRALESLGGTYSELGDWQRAADWYGRALELRLSRGETVDAARLHGRIGGAHGRAGRWPEALKEWRAAARTSRRLGDLAGQARAAAEVARAWERSGRPEEALRTSLEALHTARGAGDVPLEAGLQLRIADLLDGLGDPAAARLHRAAGEQLLQDHPK</sequence>
<name>A0A553YVX5_9ACTN</name>
<dbReference type="Pfam" id="PF13424">
    <property type="entry name" value="TPR_12"/>
    <property type="match status" value="1"/>
</dbReference>
<dbReference type="PANTHER" id="PTHR10098">
    <property type="entry name" value="RAPSYN-RELATED"/>
    <property type="match status" value="1"/>
</dbReference>
<feature type="repeat" description="TPR" evidence="1">
    <location>
        <begin position="511"/>
        <end position="544"/>
    </location>
</feature>
<dbReference type="InterPro" id="IPR003593">
    <property type="entry name" value="AAA+_ATPase"/>
</dbReference>
<organism evidence="3 4">
    <name type="scientific">Streptomyces benahoarensis</name>
    <dbReference type="NCBI Taxonomy" id="2595054"/>
    <lineage>
        <taxon>Bacteria</taxon>
        <taxon>Bacillati</taxon>
        <taxon>Actinomycetota</taxon>
        <taxon>Actinomycetes</taxon>
        <taxon>Kitasatosporales</taxon>
        <taxon>Streptomycetaceae</taxon>
        <taxon>Streptomyces</taxon>
    </lineage>
</organism>
<dbReference type="Gene3D" id="1.25.40.10">
    <property type="entry name" value="Tetratricopeptide repeat domain"/>
    <property type="match status" value="1"/>
</dbReference>
<evidence type="ECO:0000313" key="3">
    <source>
        <dbReference type="EMBL" id="TSB33346.1"/>
    </source>
</evidence>
<reference evidence="3 4" key="1">
    <citation type="submission" date="2019-07" db="EMBL/GenBank/DDBJ databases">
        <title>Draft genome for Streptomyces benahoarensis MZ03-48.</title>
        <authorList>
            <person name="Gonzalez-Pimentel J.L."/>
        </authorList>
    </citation>
    <scope>NUCLEOTIDE SEQUENCE [LARGE SCALE GENOMIC DNA]</scope>
    <source>
        <strain evidence="3 4">MZ03-48</strain>
    </source>
</reference>
<feature type="domain" description="AAA+ ATPase" evidence="2">
    <location>
        <begin position="35"/>
        <end position="190"/>
    </location>
</feature>
<dbReference type="Proteomes" id="UP000320888">
    <property type="component" value="Unassembled WGS sequence"/>
</dbReference>
<evidence type="ECO:0000256" key="1">
    <source>
        <dbReference type="PROSITE-ProRule" id="PRU00339"/>
    </source>
</evidence>
<dbReference type="SUPFAM" id="SSF48452">
    <property type="entry name" value="TPR-like"/>
    <property type="match status" value="1"/>
</dbReference>
<dbReference type="SMART" id="SM00382">
    <property type="entry name" value="AAA"/>
    <property type="match status" value="1"/>
</dbReference>
<evidence type="ECO:0000259" key="2">
    <source>
        <dbReference type="SMART" id="SM00382"/>
    </source>
</evidence>
<protein>
    <submittedName>
        <fullName evidence="3">Tetratricopeptide repeat protein</fullName>
    </submittedName>
</protein>
<dbReference type="AlphaFoldDB" id="A0A553YVX5"/>
<dbReference type="RefSeq" id="WP_143944291.1">
    <property type="nucleotide sequence ID" value="NZ_VKLS01000409.1"/>
</dbReference>
<dbReference type="Gene3D" id="3.40.50.300">
    <property type="entry name" value="P-loop containing nucleotide triphosphate hydrolases"/>
    <property type="match status" value="1"/>
</dbReference>
<evidence type="ECO:0000313" key="4">
    <source>
        <dbReference type="Proteomes" id="UP000320888"/>
    </source>
</evidence>
<dbReference type="InterPro" id="IPR019734">
    <property type="entry name" value="TPR_rpt"/>
</dbReference>
<accession>A0A553YVX5</accession>
<dbReference type="PRINTS" id="PR00364">
    <property type="entry name" value="DISEASERSIST"/>
</dbReference>
<dbReference type="EMBL" id="VKLS01000409">
    <property type="protein sequence ID" value="TSB33346.1"/>
    <property type="molecule type" value="Genomic_DNA"/>
</dbReference>
<keyword evidence="4" id="KW-1185">Reference proteome</keyword>
<dbReference type="InterPro" id="IPR011990">
    <property type="entry name" value="TPR-like_helical_dom_sf"/>
</dbReference>
<proteinExistence type="predicted"/>
<dbReference type="InterPro" id="IPR027417">
    <property type="entry name" value="P-loop_NTPase"/>
</dbReference>
<dbReference type="PANTHER" id="PTHR10098:SF108">
    <property type="entry name" value="TETRATRICOPEPTIDE REPEAT PROTEIN 28"/>
    <property type="match status" value="1"/>
</dbReference>